<dbReference type="InterPro" id="IPR036388">
    <property type="entry name" value="WH-like_DNA-bd_sf"/>
</dbReference>
<protein>
    <submittedName>
        <fullName evidence="2">Uncharacterized protein</fullName>
    </submittedName>
</protein>
<name>A0A382HFH9_9ZZZZ</name>
<gene>
    <name evidence="2" type="ORF">METZ01_LOCUS238880</name>
</gene>
<dbReference type="SUPFAM" id="SSF46785">
    <property type="entry name" value="Winged helix' DNA-binding domain"/>
    <property type="match status" value="2"/>
</dbReference>
<dbReference type="Gene3D" id="1.10.10.10">
    <property type="entry name" value="Winged helix-like DNA-binding domain superfamily/Winged helix DNA-binding domain"/>
    <property type="match status" value="2"/>
</dbReference>
<sequence length="234" mass="26094">MTETTADSPAPEPLLDSVEERVLGSLMEKAATTPDNYPLSLNALTNACNQKSNRHPVVEFDDKMVARALESMRDKGLVRIVSGADQRVPKHRHVFDEAMGLSAAQTAVLSELMIRGPQTMGELRGRASRMFPFDELSQVQAVLEELASRDDPAVTRLARQPGRKESRYAHLFTGRSSDTDDTDREGREPSPEAATHEVRAENEHLARLEATVEELRAEVAALREELTAFRRQFE</sequence>
<reference evidence="2" key="1">
    <citation type="submission" date="2018-05" db="EMBL/GenBank/DDBJ databases">
        <authorList>
            <person name="Lanie J.A."/>
            <person name="Ng W.-L."/>
            <person name="Kazmierczak K.M."/>
            <person name="Andrzejewski T.M."/>
            <person name="Davidsen T.M."/>
            <person name="Wayne K.J."/>
            <person name="Tettelin H."/>
            <person name="Glass J.I."/>
            <person name="Rusch D."/>
            <person name="Podicherti R."/>
            <person name="Tsui H.-C.T."/>
            <person name="Winkler M.E."/>
        </authorList>
    </citation>
    <scope>NUCLEOTIDE SEQUENCE</scope>
</reference>
<accession>A0A382HFH9</accession>
<dbReference type="AlphaFoldDB" id="A0A382HFH9"/>
<evidence type="ECO:0000313" key="2">
    <source>
        <dbReference type="EMBL" id="SVB86026.1"/>
    </source>
</evidence>
<feature type="region of interest" description="Disordered" evidence="1">
    <location>
        <begin position="160"/>
        <end position="201"/>
    </location>
</feature>
<dbReference type="InterPro" id="IPR036390">
    <property type="entry name" value="WH_DNA-bd_sf"/>
</dbReference>
<dbReference type="PANTHER" id="PTHR38768:SF1">
    <property type="entry name" value="UPF0502 PROTEIN YCEH"/>
    <property type="match status" value="1"/>
</dbReference>
<dbReference type="HAMAP" id="MF_01584">
    <property type="entry name" value="UPF0502"/>
    <property type="match status" value="1"/>
</dbReference>
<dbReference type="InterPro" id="IPR007432">
    <property type="entry name" value="DUF480"/>
</dbReference>
<dbReference type="EMBL" id="UINC01060960">
    <property type="protein sequence ID" value="SVB86026.1"/>
    <property type="molecule type" value="Genomic_DNA"/>
</dbReference>
<organism evidence="2">
    <name type="scientific">marine metagenome</name>
    <dbReference type="NCBI Taxonomy" id="408172"/>
    <lineage>
        <taxon>unclassified sequences</taxon>
        <taxon>metagenomes</taxon>
        <taxon>ecological metagenomes</taxon>
    </lineage>
</organism>
<dbReference type="Pfam" id="PF04337">
    <property type="entry name" value="DUF480"/>
    <property type="match status" value="1"/>
</dbReference>
<feature type="compositionally biased region" description="Basic and acidic residues" evidence="1">
    <location>
        <begin position="184"/>
        <end position="201"/>
    </location>
</feature>
<proteinExistence type="inferred from homology"/>
<evidence type="ECO:0000256" key="1">
    <source>
        <dbReference type="SAM" id="MobiDB-lite"/>
    </source>
</evidence>
<dbReference type="PANTHER" id="PTHR38768">
    <property type="entry name" value="UPF0502 PROTEIN YCEH"/>
    <property type="match status" value="1"/>
</dbReference>